<evidence type="ECO:0008006" key="4">
    <source>
        <dbReference type="Google" id="ProtNLM"/>
    </source>
</evidence>
<dbReference type="EMBL" id="KV454432">
    <property type="protein sequence ID" value="ODQ79613.1"/>
    <property type="molecule type" value="Genomic_DNA"/>
</dbReference>
<keyword evidence="3" id="KW-1185">Reference proteome</keyword>
<sequence length="98" mass="11255">MAHISFSMLSLFFFLPLTFALDVFRSLLAQYAHLTLTYSPQPKANVAHVAYFPIRSHGAYLWHCPGLIPTTHDFVHTSGTPRHIDNYICDCIKYHTIF</sequence>
<keyword evidence="1" id="KW-0732">Signal</keyword>
<dbReference type="AlphaFoldDB" id="A0A1E3QPI6"/>
<dbReference type="GeneID" id="30145022"/>
<proteinExistence type="predicted"/>
<protein>
    <recommendedName>
        <fullName evidence="4">Secreted protein</fullName>
    </recommendedName>
</protein>
<dbReference type="RefSeq" id="XP_018984941.1">
    <property type="nucleotide sequence ID" value="XM_019127169.1"/>
</dbReference>
<name>A0A1E3QPI6_9ASCO</name>
<dbReference type="Proteomes" id="UP000094336">
    <property type="component" value="Unassembled WGS sequence"/>
</dbReference>
<gene>
    <name evidence="2" type="ORF">BABINDRAFT_145562</name>
</gene>
<feature type="chain" id="PRO_5009134330" description="Secreted protein" evidence="1">
    <location>
        <begin position="21"/>
        <end position="98"/>
    </location>
</feature>
<evidence type="ECO:0000313" key="3">
    <source>
        <dbReference type="Proteomes" id="UP000094336"/>
    </source>
</evidence>
<feature type="signal peptide" evidence="1">
    <location>
        <begin position="1"/>
        <end position="20"/>
    </location>
</feature>
<evidence type="ECO:0000313" key="2">
    <source>
        <dbReference type="EMBL" id="ODQ79613.1"/>
    </source>
</evidence>
<evidence type="ECO:0000256" key="1">
    <source>
        <dbReference type="SAM" id="SignalP"/>
    </source>
</evidence>
<organism evidence="2 3">
    <name type="scientific">Babjeviella inositovora NRRL Y-12698</name>
    <dbReference type="NCBI Taxonomy" id="984486"/>
    <lineage>
        <taxon>Eukaryota</taxon>
        <taxon>Fungi</taxon>
        <taxon>Dikarya</taxon>
        <taxon>Ascomycota</taxon>
        <taxon>Saccharomycotina</taxon>
        <taxon>Pichiomycetes</taxon>
        <taxon>Serinales incertae sedis</taxon>
        <taxon>Babjeviella</taxon>
    </lineage>
</organism>
<reference evidence="3" key="1">
    <citation type="submission" date="2016-05" db="EMBL/GenBank/DDBJ databases">
        <title>Comparative genomics of biotechnologically important yeasts.</title>
        <authorList>
            <consortium name="DOE Joint Genome Institute"/>
            <person name="Riley R."/>
            <person name="Haridas S."/>
            <person name="Wolfe K.H."/>
            <person name="Lopes M.R."/>
            <person name="Hittinger C.T."/>
            <person name="Goker M."/>
            <person name="Salamov A."/>
            <person name="Wisecaver J."/>
            <person name="Long T.M."/>
            <person name="Aerts A.L."/>
            <person name="Barry K."/>
            <person name="Choi C."/>
            <person name="Clum A."/>
            <person name="Coughlan A.Y."/>
            <person name="Deshpande S."/>
            <person name="Douglass A.P."/>
            <person name="Hanson S.J."/>
            <person name="Klenk H.-P."/>
            <person name="Labutti K."/>
            <person name="Lapidus A."/>
            <person name="Lindquist E."/>
            <person name="Lipzen A."/>
            <person name="Meier-Kolthoff J.P."/>
            <person name="Ohm R.A."/>
            <person name="Otillar R.P."/>
            <person name="Pangilinan J."/>
            <person name="Peng Y."/>
            <person name="Rokas A."/>
            <person name="Rosa C.A."/>
            <person name="Scheuner C."/>
            <person name="Sibirny A.A."/>
            <person name="Slot J.C."/>
            <person name="Stielow J.B."/>
            <person name="Sun H."/>
            <person name="Kurtzman C.P."/>
            <person name="Blackwell M."/>
            <person name="Grigoriev I.V."/>
            <person name="Jeffries T.W."/>
        </authorList>
    </citation>
    <scope>NUCLEOTIDE SEQUENCE [LARGE SCALE GENOMIC DNA]</scope>
    <source>
        <strain evidence="3">NRRL Y-12698</strain>
    </source>
</reference>
<accession>A0A1E3QPI6</accession>